<dbReference type="SUPFAM" id="SSF159234">
    <property type="entry name" value="FomD-like"/>
    <property type="match status" value="1"/>
</dbReference>
<dbReference type="Pfam" id="PF04167">
    <property type="entry name" value="DUF402"/>
    <property type="match status" value="1"/>
</dbReference>
<proteinExistence type="predicted"/>
<organism evidence="2 3">
    <name type="scientific">Microbacterium gilvum</name>
    <dbReference type="NCBI Taxonomy" id="1336204"/>
    <lineage>
        <taxon>Bacteria</taxon>
        <taxon>Bacillati</taxon>
        <taxon>Actinomycetota</taxon>
        <taxon>Actinomycetes</taxon>
        <taxon>Micrococcales</taxon>
        <taxon>Microbacteriaceae</taxon>
        <taxon>Microbacterium</taxon>
    </lineage>
</organism>
<dbReference type="Proteomes" id="UP001501645">
    <property type="component" value="Unassembled WGS sequence"/>
</dbReference>
<name>A0ABP9AFL6_9MICO</name>
<evidence type="ECO:0000259" key="1">
    <source>
        <dbReference type="Pfam" id="PF04167"/>
    </source>
</evidence>
<dbReference type="InterPro" id="IPR007295">
    <property type="entry name" value="DUF402"/>
</dbReference>
<accession>A0ABP9AFL6</accession>
<dbReference type="Gene3D" id="2.40.380.10">
    <property type="entry name" value="FomD-like"/>
    <property type="match status" value="1"/>
</dbReference>
<protein>
    <recommendedName>
        <fullName evidence="1">DUF402 domain-containing protein</fullName>
    </recommendedName>
</protein>
<reference evidence="3" key="1">
    <citation type="journal article" date="2019" name="Int. J. Syst. Evol. Microbiol.">
        <title>The Global Catalogue of Microorganisms (GCM) 10K type strain sequencing project: providing services to taxonomists for standard genome sequencing and annotation.</title>
        <authorList>
            <consortium name="The Broad Institute Genomics Platform"/>
            <consortium name="The Broad Institute Genome Sequencing Center for Infectious Disease"/>
            <person name="Wu L."/>
            <person name="Ma J."/>
        </authorList>
    </citation>
    <scope>NUCLEOTIDE SEQUENCE [LARGE SCALE GENOMIC DNA]</scope>
    <source>
        <strain evidence="3">JCM 18537</strain>
    </source>
</reference>
<feature type="domain" description="DUF402" evidence="1">
    <location>
        <begin position="74"/>
        <end position="151"/>
    </location>
</feature>
<dbReference type="InterPro" id="IPR035930">
    <property type="entry name" value="FomD-like_sf"/>
</dbReference>
<evidence type="ECO:0000313" key="2">
    <source>
        <dbReference type="EMBL" id="GAA4780553.1"/>
    </source>
</evidence>
<comment type="caution">
    <text evidence="2">The sequence shown here is derived from an EMBL/GenBank/DDBJ whole genome shotgun (WGS) entry which is preliminary data.</text>
</comment>
<sequence>MGTRLLFRWSKWDGSPHWVHECVYLGADEWGDWFGQLPGWRSSRPGRDMVLRAACVELLPAGSGEWVLTRNAPPSTTRVYIDLAWDARWEGGEPSAIDMDLDVVHALDERGVYVDDRDEWDAHRVRFGYPAAVQEALEARTDALERAVRADAAPFDDVTADRWFAVLRALDLD</sequence>
<evidence type="ECO:0000313" key="3">
    <source>
        <dbReference type="Proteomes" id="UP001501645"/>
    </source>
</evidence>
<gene>
    <name evidence="2" type="ORF">GCM10023351_26970</name>
</gene>
<keyword evidence="3" id="KW-1185">Reference proteome</keyword>
<dbReference type="EMBL" id="BAABKO010000005">
    <property type="protein sequence ID" value="GAA4780553.1"/>
    <property type="molecule type" value="Genomic_DNA"/>
</dbReference>